<dbReference type="EMBL" id="KZ988121">
    <property type="protein sequence ID" value="RKP13057.1"/>
    <property type="molecule type" value="Genomic_DNA"/>
</dbReference>
<keyword evidence="3" id="KW-1185">Reference proteome</keyword>
<evidence type="ECO:0000313" key="2">
    <source>
        <dbReference type="EMBL" id="RKP13057.1"/>
    </source>
</evidence>
<evidence type="ECO:0000256" key="1">
    <source>
        <dbReference type="SAM" id="MobiDB-lite"/>
    </source>
</evidence>
<name>A0A4P9Y2I6_9FUNG</name>
<organism evidence="2 3">
    <name type="scientific">Piptocephalis cylindrospora</name>
    <dbReference type="NCBI Taxonomy" id="1907219"/>
    <lineage>
        <taxon>Eukaryota</taxon>
        <taxon>Fungi</taxon>
        <taxon>Fungi incertae sedis</taxon>
        <taxon>Zoopagomycota</taxon>
        <taxon>Zoopagomycotina</taxon>
        <taxon>Zoopagomycetes</taxon>
        <taxon>Zoopagales</taxon>
        <taxon>Piptocephalidaceae</taxon>
        <taxon>Piptocephalis</taxon>
    </lineage>
</organism>
<gene>
    <name evidence="2" type="ORF">BJ684DRAFT_6056</name>
</gene>
<feature type="region of interest" description="Disordered" evidence="1">
    <location>
        <begin position="1"/>
        <end position="26"/>
    </location>
</feature>
<dbReference type="GO" id="GO:0005730">
    <property type="term" value="C:nucleolus"/>
    <property type="evidence" value="ECO:0007669"/>
    <property type="project" value="TreeGrafter"/>
</dbReference>
<dbReference type="PANTHER" id="PTHR13282">
    <property type="entry name" value="PROTEIN FAM32A"/>
    <property type="match status" value="1"/>
</dbReference>
<dbReference type="OrthoDB" id="205403at2759"/>
<proteinExistence type="predicted"/>
<dbReference type="InterPro" id="IPR013865">
    <property type="entry name" value="FAM32A"/>
</dbReference>
<sequence length="72" mass="8697">EREKDPAEESASEWREKATVHKTDAEQRFEERQKARLMNKVVKIAEKSHKEKVQEFNERLEKMSEHYDIPKV</sequence>
<dbReference type="Proteomes" id="UP000267251">
    <property type="component" value="Unassembled WGS sequence"/>
</dbReference>
<accession>A0A4P9Y2I6</accession>
<dbReference type="PANTHER" id="PTHR13282:SF6">
    <property type="entry name" value="PROTEIN FAM32A"/>
    <property type="match status" value="1"/>
</dbReference>
<protein>
    <submittedName>
        <fullName evidence="2">CGI-144-like protein</fullName>
    </submittedName>
</protein>
<dbReference type="AlphaFoldDB" id="A0A4P9Y2I6"/>
<feature type="non-terminal residue" evidence="2">
    <location>
        <position position="72"/>
    </location>
</feature>
<feature type="non-terminal residue" evidence="2">
    <location>
        <position position="1"/>
    </location>
</feature>
<reference evidence="3" key="1">
    <citation type="journal article" date="2018" name="Nat. Microbiol.">
        <title>Leveraging single-cell genomics to expand the fungal tree of life.</title>
        <authorList>
            <person name="Ahrendt S.R."/>
            <person name="Quandt C.A."/>
            <person name="Ciobanu D."/>
            <person name="Clum A."/>
            <person name="Salamov A."/>
            <person name="Andreopoulos B."/>
            <person name="Cheng J.F."/>
            <person name="Woyke T."/>
            <person name="Pelin A."/>
            <person name="Henrissat B."/>
            <person name="Reynolds N.K."/>
            <person name="Benny G.L."/>
            <person name="Smith M.E."/>
            <person name="James T.Y."/>
            <person name="Grigoriev I.V."/>
        </authorList>
    </citation>
    <scope>NUCLEOTIDE SEQUENCE [LARGE SCALE GENOMIC DNA]</scope>
</reference>
<evidence type="ECO:0000313" key="3">
    <source>
        <dbReference type="Proteomes" id="UP000267251"/>
    </source>
</evidence>